<feature type="domain" description="Fibronectin type-III" evidence="3">
    <location>
        <begin position="1839"/>
        <end position="1947"/>
    </location>
</feature>
<evidence type="ECO:0000259" key="3">
    <source>
        <dbReference type="PROSITE" id="PS50853"/>
    </source>
</evidence>
<evidence type="ECO:0000256" key="1">
    <source>
        <dbReference type="ARBA" id="ARBA00022737"/>
    </source>
</evidence>
<feature type="domain" description="Fibronectin type-III" evidence="3">
    <location>
        <begin position="2172"/>
        <end position="2272"/>
    </location>
</feature>
<organism evidence="4 5">
    <name type="scientific">Cymbomonas tetramitiformis</name>
    <dbReference type="NCBI Taxonomy" id="36881"/>
    <lineage>
        <taxon>Eukaryota</taxon>
        <taxon>Viridiplantae</taxon>
        <taxon>Chlorophyta</taxon>
        <taxon>Pyramimonadophyceae</taxon>
        <taxon>Pyramimonadales</taxon>
        <taxon>Pyramimonadaceae</taxon>
        <taxon>Cymbomonas</taxon>
    </lineage>
</organism>
<dbReference type="InterPro" id="IPR003961">
    <property type="entry name" value="FN3_dom"/>
</dbReference>
<proteinExistence type="predicted"/>
<dbReference type="SMART" id="SM00060">
    <property type="entry name" value="FN3"/>
    <property type="match status" value="4"/>
</dbReference>
<keyword evidence="5" id="KW-1185">Reference proteome</keyword>
<dbReference type="PROSITE" id="PS50853">
    <property type="entry name" value="FN3"/>
    <property type="match status" value="4"/>
</dbReference>
<sequence length="2272" mass="246341">APSGRGQVRLAWHGGGAEARFGPEGALLALGLWDASCMEDTSWRRRRSARWRALDLNLPVELPGPGRRGAACSSGWERGMPRLSLQQANVSLGVDTLKCDELNLDVALAQGFAVNLTSDWRLLLDGSEVMFGVNGAYNHSESSWTVGGDSSGSWEEPFGLTWLSAVNYRLAAAFGSLADGSGASGLQRLEVQSQAEVRLGTSGAALYTELVVQLVENGREYVAALELELESGNVREVVEGIHGGDTANYSVLDEVSVPKFALGISSVPWKGRAAGFWLDCEVVIHEDTEVADAVTALGSAAASALEGTGVFKMVLYVPREESDPQASLAMQVGQLELVAGQVTCQNLDLQICLCSGQEAAARFSLDTEWQVLMPEGQTLGFRVHGNYTTDQGSAAQRWVFGGELAQRWSSPFDLPWVSVESASLHAVLSKEESAVQLSSMSLQCRAAFRFNETSITGEAVVEMFDNLGSYGLAVVLALPEDILMTMAETILPAKSVSVEDMNDVLNLVSYAALEMVSTPQIVLEVASPGLPNSSRLAGVAEGVRLHAPVMVKNGTELAAALRAIGQSGLGDELEDLSWDLEMKFPVSLPTTAAGERRMLQGNASDALQLSSKPTFEVHKYNMSISEDAITCEEVYVLARLVDPPMFALSSVWHFHMDELLMELHVLGGYSHEVWSLDGHVKTMWSLQIGGMQLHAWDMTAQVRLGSVGKAGKDQKFGLQRMTFNTTAHLSWGGGAYTASAQMEAETVNNCKEYTATLELAVNGGVVGLGEGIYPSTTFSDLGVDWTYAPADDMVLANVIMTISNTKYHTPGISIEGLATVLPGTNTAEALESWGPFGASRYVDQVGAVYLKLYLPDINSLSGDVQSGAVQTVPAEAVTPTLTLGLHQIAISDDLDCSHLELLVELTWPPTFTLSSTWRIGLPEQEGDLWFSTEAKLNCSNSCVFTAIGQLSSSNSSSLFGLDWLELRAARLEARISKNGLDNILLGLTLHTRLGREAPYFEADIFGNLQLRSNLKQWGLSIELLAEPGSVRAAVASFADVEEENLRILDGVDPNYLGVFLYSDSYDIGATTTAGRPMEPGFTLMARVQLLDDEESGGVRRLMDSLADGQETAESVYEFRFHVDFWTARRRSLLSAALQQAAGLAPAEGALGSALASGETMSWEETQIATQRRLSFAAPSFSLSLPKIKISDSWSLTDLTLTVDMAFPAELSLSATFPLRLAGQPPLYFFLYGEYGAPSDVYVKGGMQGAWRNAFGLQGLTLGPASLGIQVAPSEGAWGATPQLEAALQLGYVQLNASLYFALENPAYGVIKVGVAQLSFDNLVIFWNQNFAEQVDTQDPAALPEDHSVPEWVLEFFRAFVLEEVATSLSSAYLTAKVPYVENDVVMMREESFNPGFSIACKAQVFGLDFAFQLRTETAAELNLGELLKGVTVPASSLLDRYDMEINEVRALVVASVHNTYVSITEDAQGKVVELSTLLRGAHVTQPLYFTMANLAQGLLADISGDLPRGVAKLLDGVLVEVSEVLFADNYSVPMYQLFEQVSVPIAVPADAKSISLQEIMTVEIPLNLTNQKVNLGVVAGDHEISPGTAFENIAIKIPDLFTSLVMVPAAGFTFRDWGAAVLEDIKQLFFPEESDGLTAALDVGFGADSIDQHGRRQRRRLGESAAFVPQLEEFVVRDLSMLKLAQLEGPFVSLRANWLNRVQEFDFTYNVSSFKRDMEDLVHNAFESLLPDCARDSHCPGDQVCSHSSKGGAKLNMSDEERGGWQCVDACTAQEYYVESIGCFAKLEEGWFCLMDEQCLSGYCPNVLDKIESEVWFSNNPDTGEDAHFCFEPCNCPGPPASLAVSAATEKTMTVTWSPPSATALQSAGGDPPPPVTAYELRYDDGDYLHPWEDESVASTTIAEDAREFTVTGLELDEEYRFRLRAKNEEGWGEFVDWTGAARTCTTLSLAPPQMKSRSVYSIELQWSAPVNDGCGAAAGYRVRYMEACMVFGKPVRATTTCINDWHSAPELYTSTSASIAGLEPDVYYLFEVAAVRDAQGDWSSASEPIETCGAPQAPSPPQATPASASTMRVQWTPEARTTACSVSTRTYQVAWCDMGPLRTFCLEDLSYSPAGLSCHGTGGSAADCIHDVTLNPDSGWYRFKVRAQQGELWGPWSDLGDAVRSPTSPGKPDRPEKVSTGRNHIRIRWSAPADTGGLAITSYRVRYRECDNMWVGYLCGGEDERDGGSYTTTEATISNLDDDTKHDFDVQACNEIGCSDASAWSANIWTD</sequence>
<dbReference type="Proteomes" id="UP001190700">
    <property type="component" value="Unassembled WGS sequence"/>
</dbReference>
<evidence type="ECO:0000313" key="5">
    <source>
        <dbReference type="Proteomes" id="UP001190700"/>
    </source>
</evidence>
<feature type="domain" description="Fibronectin type-III" evidence="3">
    <location>
        <begin position="1949"/>
        <end position="2055"/>
    </location>
</feature>
<dbReference type="CDD" id="cd00063">
    <property type="entry name" value="FN3"/>
    <property type="match status" value="4"/>
</dbReference>
<keyword evidence="1" id="KW-0677">Repeat</keyword>
<feature type="region of interest" description="Disordered" evidence="2">
    <location>
        <begin position="2158"/>
        <end position="2182"/>
    </location>
</feature>
<feature type="non-terminal residue" evidence="4">
    <location>
        <position position="1"/>
    </location>
</feature>
<evidence type="ECO:0000313" key="4">
    <source>
        <dbReference type="EMBL" id="KAK3275057.1"/>
    </source>
</evidence>
<dbReference type="InterPro" id="IPR013783">
    <property type="entry name" value="Ig-like_fold"/>
</dbReference>
<dbReference type="EMBL" id="LGRX02007414">
    <property type="protein sequence ID" value="KAK3275057.1"/>
    <property type="molecule type" value="Genomic_DNA"/>
</dbReference>
<comment type="caution">
    <text evidence="4">The sequence shown here is derived from an EMBL/GenBank/DDBJ whole genome shotgun (WGS) entry which is preliminary data.</text>
</comment>
<protein>
    <recommendedName>
        <fullName evidence="3">Fibronectin type-III domain-containing protein</fullName>
    </recommendedName>
</protein>
<dbReference type="InterPro" id="IPR050964">
    <property type="entry name" value="Striated_Muscle_Regulatory"/>
</dbReference>
<dbReference type="SUPFAM" id="SSF49265">
    <property type="entry name" value="Fibronectin type III"/>
    <property type="match status" value="2"/>
</dbReference>
<reference evidence="4 5" key="1">
    <citation type="journal article" date="2015" name="Genome Biol. Evol.">
        <title>Comparative Genomics of a Bacterivorous Green Alga Reveals Evolutionary Causalities and Consequences of Phago-Mixotrophic Mode of Nutrition.</title>
        <authorList>
            <person name="Burns J.A."/>
            <person name="Paasch A."/>
            <person name="Narechania A."/>
            <person name="Kim E."/>
        </authorList>
    </citation>
    <scope>NUCLEOTIDE SEQUENCE [LARGE SCALE GENOMIC DNA]</scope>
    <source>
        <strain evidence="4 5">PLY_AMNH</strain>
    </source>
</reference>
<dbReference type="InterPro" id="IPR036116">
    <property type="entry name" value="FN3_sf"/>
</dbReference>
<accession>A0AAE0L7S8</accession>
<name>A0AAE0L7S8_9CHLO</name>
<dbReference type="PANTHER" id="PTHR13817:SF73">
    <property type="entry name" value="FIBRONECTIN TYPE-III DOMAIN-CONTAINING PROTEIN"/>
    <property type="match status" value="1"/>
</dbReference>
<dbReference type="Pfam" id="PF00041">
    <property type="entry name" value="fn3"/>
    <property type="match status" value="3"/>
</dbReference>
<dbReference type="PANTHER" id="PTHR13817">
    <property type="entry name" value="TITIN"/>
    <property type="match status" value="1"/>
</dbReference>
<evidence type="ECO:0000256" key="2">
    <source>
        <dbReference type="SAM" id="MobiDB-lite"/>
    </source>
</evidence>
<dbReference type="Gene3D" id="2.60.40.10">
    <property type="entry name" value="Immunoglobulins"/>
    <property type="match status" value="4"/>
</dbReference>
<gene>
    <name evidence="4" type="ORF">CYMTET_16790</name>
</gene>
<feature type="region of interest" description="Disordered" evidence="2">
    <location>
        <begin position="2045"/>
        <end position="2069"/>
    </location>
</feature>
<feature type="domain" description="Fibronectin type-III" evidence="3">
    <location>
        <begin position="2058"/>
        <end position="2171"/>
    </location>
</feature>